<evidence type="ECO:0000256" key="3">
    <source>
        <dbReference type="ARBA" id="ARBA00022676"/>
    </source>
</evidence>
<evidence type="ECO:0000313" key="14">
    <source>
        <dbReference type="Proteomes" id="UP000176938"/>
    </source>
</evidence>
<dbReference type="HAMAP" id="MF_00033">
    <property type="entry name" value="MurG"/>
    <property type="match status" value="1"/>
</dbReference>
<feature type="domain" description="Glycosyltransferase family 28 N-terminal" evidence="11">
    <location>
        <begin position="5"/>
        <end position="142"/>
    </location>
</feature>
<gene>
    <name evidence="10" type="primary">murG</name>
    <name evidence="13" type="ORF">A3H38_00145</name>
</gene>
<keyword evidence="7 10" id="KW-0472">Membrane</keyword>
<accession>A0A1F4RDB6</accession>
<feature type="binding site" evidence="10">
    <location>
        <position position="124"/>
    </location>
    <ligand>
        <name>UDP-N-acetyl-alpha-D-glucosamine</name>
        <dbReference type="ChEBI" id="CHEBI:57705"/>
    </ligand>
</feature>
<dbReference type="Pfam" id="PF03033">
    <property type="entry name" value="Glyco_transf_28"/>
    <property type="match status" value="1"/>
</dbReference>
<keyword evidence="4 10" id="KW-0808">Transferase</keyword>
<evidence type="ECO:0000256" key="9">
    <source>
        <dbReference type="ARBA" id="ARBA00023316"/>
    </source>
</evidence>
<feature type="binding site" evidence="10">
    <location>
        <position position="192"/>
    </location>
    <ligand>
        <name>UDP-N-acetyl-alpha-D-glucosamine</name>
        <dbReference type="ChEBI" id="CHEBI:57705"/>
    </ligand>
</feature>
<feature type="binding site" evidence="10">
    <location>
        <position position="162"/>
    </location>
    <ligand>
        <name>UDP-N-acetyl-alpha-D-glucosamine</name>
        <dbReference type="ChEBI" id="CHEBI:57705"/>
    </ligand>
</feature>
<evidence type="ECO:0000259" key="12">
    <source>
        <dbReference type="Pfam" id="PF04101"/>
    </source>
</evidence>
<organism evidence="13 14">
    <name type="scientific">candidate division WOR-1 bacterium RIFCSPLOWO2_02_FULL_46_20</name>
    <dbReference type="NCBI Taxonomy" id="1802567"/>
    <lineage>
        <taxon>Bacteria</taxon>
        <taxon>Bacillati</taxon>
        <taxon>Saganbacteria</taxon>
    </lineage>
</organism>
<keyword evidence="3 10" id="KW-0328">Glycosyltransferase</keyword>
<dbReference type="Gene3D" id="3.40.50.2000">
    <property type="entry name" value="Glycogen Phosphorylase B"/>
    <property type="match status" value="2"/>
</dbReference>
<dbReference type="GO" id="GO:0051991">
    <property type="term" value="F:UDP-N-acetyl-D-glucosamine:N-acetylmuramoyl-L-alanyl-D-glutamyl-meso-2,6-diaminopimelyl-D-alanyl-D-alanine-diphosphoundecaprenol 4-beta-N-acetylglucosaminlytransferase activity"/>
    <property type="evidence" value="ECO:0007669"/>
    <property type="project" value="RHEA"/>
</dbReference>
<proteinExistence type="inferred from homology"/>
<feature type="binding site" evidence="10">
    <location>
        <position position="283"/>
    </location>
    <ligand>
        <name>UDP-N-acetyl-alpha-D-glucosamine</name>
        <dbReference type="ChEBI" id="CHEBI:57705"/>
    </ligand>
</feature>
<evidence type="ECO:0000259" key="11">
    <source>
        <dbReference type="Pfam" id="PF03033"/>
    </source>
</evidence>
<comment type="caution">
    <text evidence="13">The sequence shown here is derived from an EMBL/GenBank/DDBJ whole genome shotgun (WGS) entry which is preliminary data.</text>
</comment>
<dbReference type="AlphaFoldDB" id="A0A1F4RDB6"/>
<dbReference type="GO" id="GO:0005975">
    <property type="term" value="P:carbohydrate metabolic process"/>
    <property type="evidence" value="ECO:0007669"/>
    <property type="project" value="InterPro"/>
</dbReference>
<evidence type="ECO:0000256" key="7">
    <source>
        <dbReference type="ARBA" id="ARBA00023136"/>
    </source>
</evidence>
<evidence type="ECO:0000256" key="6">
    <source>
        <dbReference type="ARBA" id="ARBA00022984"/>
    </source>
</evidence>
<comment type="pathway">
    <text evidence="10">Cell wall biogenesis; peptidoglycan biosynthesis.</text>
</comment>
<keyword evidence="1 10" id="KW-1003">Cell membrane</keyword>
<dbReference type="UniPathway" id="UPA00219"/>
<feature type="binding site" evidence="10">
    <location>
        <position position="238"/>
    </location>
    <ligand>
        <name>UDP-N-acetyl-alpha-D-glucosamine</name>
        <dbReference type="ChEBI" id="CHEBI:57705"/>
    </ligand>
</feature>
<feature type="domain" description="Glycosyl transferase family 28 C-terminal" evidence="12">
    <location>
        <begin position="186"/>
        <end position="329"/>
    </location>
</feature>
<dbReference type="EC" id="2.4.1.227" evidence="10"/>
<sequence>MKTLIVSGGTGGHIYPGIALAQEIRRKDPSAEILFVGSEEGLEKDLIGREGYPVKLIKARALLRKLSYKAISAPFVSIIGFWQSLRILKEYSPKVVISTGGYASLPVVLSAKLLSIPIFLLEQNTLPGAVNRLCSRLAKKVFLAFPETIKYLEGVVVGNPVRREIVTADRASARKKFNLQENETAVLIMGGSQGARQINETVFAALRNIPARVKILHIVGQRDYKDVKAHNYRAFSYIYNMAEILAAADVVISRAGATAIAEFLVRGLPMILVPFPFAAEDHQRLNARAIADKGGAIVVENAAFTPKKFSELVSAVNLDYDKMKKVNLALAQPQAAERIVEYIYD</sequence>
<dbReference type="PANTHER" id="PTHR21015:SF22">
    <property type="entry name" value="GLYCOSYLTRANSFERASE"/>
    <property type="match status" value="1"/>
</dbReference>
<evidence type="ECO:0000256" key="8">
    <source>
        <dbReference type="ARBA" id="ARBA00023306"/>
    </source>
</evidence>
<feature type="binding site" evidence="10">
    <location>
        <begin position="10"/>
        <end position="12"/>
    </location>
    <ligand>
        <name>UDP-N-acetyl-alpha-D-glucosamine</name>
        <dbReference type="ChEBI" id="CHEBI:57705"/>
    </ligand>
</feature>
<evidence type="ECO:0000256" key="5">
    <source>
        <dbReference type="ARBA" id="ARBA00022960"/>
    </source>
</evidence>
<dbReference type="GO" id="GO:0050511">
    <property type="term" value="F:undecaprenyldiphospho-muramoylpentapeptide beta-N-acetylglucosaminyltransferase activity"/>
    <property type="evidence" value="ECO:0007669"/>
    <property type="project" value="UniProtKB-UniRule"/>
</dbReference>
<dbReference type="SUPFAM" id="SSF53756">
    <property type="entry name" value="UDP-Glycosyltransferase/glycogen phosphorylase"/>
    <property type="match status" value="1"/>
</dbReference>
<keyword evidence="2 10" id="KW-0132">Cell division</keyword>
<comment type="catalytic activity">
    <reaction evidence="10">
        <text>di-trans,octa-cis-undecaprenyl diphospho-N-acetyl-alpha-D-muramoyl-L-alanyl-D-glutamyl-meso-2,6-diaminopimeloyl-D-alanyl-D-alanine + UDP-N-acetyl-alpha-D-glucosamine = di-trans,octa-cis-undecaprenyl diphospho-[N-acetyl-alpha-D-glucosaminyl-(1-&gt;4)]-N-acetyl-alpha-D-muramoyl-L-alanyl-D-glutamyl-meso-2,6-diaminopimeloyl-D-alanyl-D-alanine + UDP + H(+)</text>
        <dbReference type="Rhea" id="RHEA:31227"/>
        <dbReference type="ChEBI" id="CHEBI:15378"/>
        <dbReference type="ChEBI" id="CHEBI:57705"/>
        <dbReference type="ChEBI" id="CHEBI:58223"/>
        <dbReference type="ChEBI" id="CHEBI:61387"/>
        <dbReference type="ChEBI" id="CHEBI:61388"/>
        <dbReference type="EC" id="2.4.1.227"/>
    </reaction>
</comment>
<dbReference type="Pfam" id="PF04101">
    <property type="entry name" value="Glyco_tran_28_C"/>
    <property type="match status" value="1"/>
</dbReference>
<comment type="similarity">
    <text evidence="10">Belongs to the glycosyltransferase 28 family. MurG subfamily.</text>
</comment>
<comment type="subcellular location">
    <subcellularLocation>
        <location evidence="10">Cell membrane</location>
        <topology evidence="10">Peripheral membrane protein</topology>
        <orientation evidence="10">Cytoplasmic side</orientation>
    </subcellularLocation>
</comment>
<dbReference type="InterPro" id="IPR007235">
    <property type="entry name" value="Glyco_trans_28_C"/>
</dbReference>
<reference evidence="13 14" key="1">
    <citation type="journal article" date="2016" name="Nat. Commun.">
        <title>Thousands of microbial genomes shed light on interconnected biogeochemical processes in an aquifer system.</title>
        <authorList>
            <person name="Anantharaman K."/>
            <person name="Brown C.T."/>
            <person name="Hug L.A."/>
            <person name="Sharon I."/>
            <person name="Castelle C.J."/>
            <person name="Probst A.J."/>
            <person name="Thomas B.C."/>
            <person name="Singh A."/>
            <person name="Wilkins M.J."/>
            <person name="Karaoz U."/>
            <person name="Brodie E.L."/>
            <person name="Williams K.H."/>
            <person name="Hubbard S.S."/>
            <person name="Banfield J.F."/>
        </authorList>
    </citation>
    <scope>NUCLEOTIDE SEQUENCE [LARGE SCALE GENOMIC DNA]</scope>
</reference>
<dbReference type="GO" id="GO:0009252">
    <property type="term" value="P:peptidoglycan biosynthetic process"/>
    <property type="evidence" value="ECO:0007669"/>
    <property type="project" value="UniProtKB-UniRule"/>
</dbReference>
<comment type="caution">
    <text evidence="10">Lacks conserved residue(s) required for the propagation of feature annotation.</text>
</comment>
<keyword evidence="5 10" id="KW-0133">Cell shape</keyword>
<dbReference type="GO" id="GO:0008360">
    <property type="term" value="P:regulation of cell shape"/>
    <property type="evidence" value="ECO:0007669"/>
    <property type="project" value="UniProtKB-KW"/>
</dbReference>
<dbReference type="PANTHER" id="PTHR21015">
    <property type="entry name" value="UDP-N-ACETYLGLUCOSAMINE--N-ACETYLMURAMYL-(PENTAPEPTIDE) PYROPHOSPHORYL-UNDECAPRENOL N-ACETYLGLUCOSAMINE TRANSFERASE 1"/>
    <property type="match status" value="1"/>
</dbReference>
<dbReference type="EMBL" id="METP01000026">
    <property type="protein sequence ID" value="OGC06148.1"/>
    <property type="molecule type" value="Genomic_DNA"/>
</dbReference>
<comment type="function">
    <text evidence="10">Cell wall formation. Catalyzes the transfer of a GlcNAc subunit on undecaprenyl-pyrophosphoryl-MurNAc-pentapeptide (lipid intermediate I) to form undecaprenyl-pyrophosphoryl-MurNAc-(pentapeptide)GlcNAc (lipid intermediate II).</text>
</comment>
<dbReference type="Proteomes" id="UP000176938">
    <property type="component" value="Unassembled WGS sequence"/>
</dbReference>
<keyword evidence="6 10" id="KW-0573">Peptidoglycan synthesis</keyword>
<keyword evidence="8 10" id="KW-0131">Cell cycle</keyword>
<dbReference type="NCBIfam" id="TIGR01133">
    <property type="entry name" value="murG"/>
    <property type="match status" value="1"/>
</dbReference>
<dbReference type="GO" id="GO:0005886">
    <property type="term" value="C:plasma membrane"/>
    <property type="evidence" value="ECO:0007669"/>
    <property type="project" value="UniProtKB-SubCell"/>
</dbReference>
<evidence type="ECO:0000256" key="1">
    <source>
        <dbReference type="ARBA" id="ARBA00022475"/>
    </source>
</evidence>
<evidence type="ECO:0000256" key="10">
    <source>
        <dbReference type="HAMAP-Rule" id="MF_00033"/>
    </source>
</evidence>
<dbReference type="GO" id="GO:0051301">
    <property type="term" value="P:cell division"/>
    <property type="evidence" value="ECO:0007669"/>
    <property type="project" value="UniProtKB-KW"/>
</dbReference>
<protein>
    <recommendedName>
        <fullName evidence="10">UDP-N-acetylglucosamine--N-acetylmuramyl-(pentapeptide) pyrophosphoryl-undecaprenol N-acetylglucosamine transferase</fullName>
        <ecNumber evidence="10">2.4.1.227</ecNumber>
    </recommendedName>
    <alternativeName>
        <fullName evidence="10">Undecaprenyl-PP-MurNAc-pentapeptide-UDPGlcNAc GlcNAc transferase</fullName>
    </alternativeName>
</protein>
<dbReference type="InterPro" id="IPR006009">
    <property type="entry name" value="GlcNAc_MurG"/>
</dbReference>
<dbReference type="GO" id="GO:0071555">
    <property type="term" value="P:cell wall organization"/>
    <property type="evidence" value="ECO:0007669"/>
    <property type="project" value="UniProtKB-KW"/>
</dbReference>
<evidence type="ECO:0000313" key="13">
    <source>
        <dbReference type="EMBL" id="OGC06148.1"/>
    </source>
</evidence>
<evidence type="ECO:0000256" key="2">
    <source>
        <dbReference type="ARBA" id="ARBA00022618"/>
    </source>
</evidence>
<dbReference type="CDD" id="cd03785">
    <property type="entry name" value="GT28_MurG"/>
    <property type="match status" value="1"/>
</dbReference>
<dbReference type="InterPro" id="IPR004276">
    <property type="entry name" value="GlycoTrans_28_N"/>
</dbReference>
<evidence type="ECO:0000256" key="4">
    <source>
        <dbReference type="ARBA" id="ARBA00022679"/>
    </source>
</evidence>
<keyword evidence="9 10" id="KW-0961">Cell wall biogenesis/degradation</keyword>
<name>A0A1F4RDB6_UNCSA</name>